<dbReference type="Proteomes" id="UP000766904">
    <property type="component" value="Unassembled WGS sequence"/>
</dbReference>
<organism evidence="5 6">
    <name type="scientific">Natronococcus pandeyae</name>
    <dbReference type="NCBI Taxonomy" id="2055836"/>
    <lineage>
        <taxon>Archaea</taxon>
        <taxon>Methanobacteriati</taxon>
        <taxon>Methanobacteriota</taxon>
        <taxon>Stenosarchaea group</taxon>
        <taxon>Halobacteria</taxon>
        <taxon>Halobacteriales</taxon>
        <taxon>Natrialbaceae</taxon>
        <taxon>Natronococcus</taxon>
    </lineage>
</organism>
<dbReference type="AlphaFoldDB" id="A0A8J8Q276"/>
<keyword evidence="1" id="KW-0805">Transcription regulation</keyword>
<keyword evidence="6" id="KW-1185">Reference proteome</keyword>
<evidence type="ECO:0000259" key="4">
    <source>
        <dbReference type="Pfam" id="PF15915"/>
    </source>
</evidence>
<evidence type="ECO:0000313" key="5">
    <source>
        <dbReference type="EMBL" id="TYL36374.1"/>
    </source>
</evidence>
<dbReference type="InterPro" id="IPR031803">
    <property type="entry name" value="BAT_GAF/HTH-assoc"/>
</dbReference>
<evidence type="ECO:0000256" key="1">
    <source>
        <dbReference type="ARBA" id="ARBA00023015"/>
    </source>
</evidence>
<name>A0A8J8Q276_9EURY</name>
<comment type="caution">
    <text evidence="5">The sequence shown here is derived from an EMBL/GenBank/DDBJ whole genome shotgun (WGS) entry which is preliminary data.</text>
</comment>
<keyword evidence="2" id="KW-0804">Transcription</keyword>
<reference evidence="5" key="1">
    <citation type="submission" date="2017-11" db="EMBL/GenBank/DDBJ databases">
        <authorList>
            <person name="Kajale S.C."/>
            <person name="Sharma A."/>
        </authorList>
    </citation>
    <scope>NUCLEOTIDE SEQUENCE</scope>
    <source>
        <strain evidence="5">LS1_42</strain>
    </source>
</reference>
<protein>
    <submittedName>
        <fullName evidence="5">Bacterio-opsin activator</fullName>
    </submittedName>
</protein>
<evidence type="ECO:0000256" key="2">
    <source>
        <dbReference type="ARBA" id="ARBA00023163"/>
    </source>
</evidence>
<proteinExistence type="predicted"/>
<dbReference type="PANTHER" id="PTHR34236">
    <property type="entry name" value="DIMETHYL SULFOXIDE REDUCTASE TRANSCRIPTIONAL ACTIVATOR"/>
    <property type="match status" value="1"/>
</dbReference>
<dbReference type="OrthoDB" id="202021at2157"/>
<dbReference type="InterPro" id="IPR007050">
    <property type="entry name" value="HTH_bacterioopsin"/>
</dbReference>
<dbReference type="Pfam" id="PF04967">
    <property type="entry name" value="HTH_10"/>
    <property type="match status" value="1"/>
</dbReference>
<dbReference type="SUPFAM" id="SSF88659">
    <property type="entry name" value="Sigma3 and sigma4 domains of RNA polymerase sigma factors"/>
    <property type="match status" value="1"/>
</dbReference>
<evidence type="ECO:0000259" key="3">
    <source>
        <dbReference type="Pfam" id="PF04967"/>
    </source>
</evidence>
<feature type="domain" description="Bacterioopsin transcriptional activator GAF and HTH associated" evidence="4">
    <location>
        <begin position="25"/>
        <end position="144"/>
    </location>
</feature>
<dbReference type="EMBL" id="PHNJ01000018">
    <property type="protein sequence ID" value="TYL36374.1"/>
    <property type="molecule type" value="Genomic_DNA"/>
</dbReference>
<sequence length="217" mass="24749">MAPVVEFTLSNPILRETRKALPDVRMEVQDERISAGGTPELVMLVTGSNTDLEAFEQRLPSDPSIEEYDSLSDFGEGRLIQITLSEAGFTGMTYPVAVNFDITFLNVEARGERMRYRAQVPSLEALSHYREHCSDRSLNFELTNIYQKRSLNERRYGLTSRQREVLRQALEDGYFEVPRQTSLEELAAEFEVSNQAISALLRRGQSRLLRHTIGTDQ</sequence>
<gene>
    <name evidence="5" type="ORF">CV102_22345</name>
</gene>
<dbReference type="Pfam" id="PF15915">
    <property type="entry name" value="BAT"/>
    <property type="match status" value="1"/>
</dbReference>
<dbReference type="PANTHER" id="PTHR34236:SF1">
    <property type="entry name" value="DIMETHYL SULFOXIDE REDUCTASE TRANSCRIPTIONAL ACTIVATOR"/>
    <property type="match status" value="1"/>
</dbReference>
<feature type="domain" description="HTH bat-type" evidence="3">
    <location>
        <begin position="158"/>
        <end position="209"/>
    </location>
</feature>
<evidence type="ECO:0000313" key="6">
    <source>
        <dbReference type="Proteomes" id="UP000766904"/>
    </source>
</evidence>
<dbReference type="InterPro" id="IPR013324">
    <property type="entry name" value="RNA_pol_sigma_r3/r4-like"/>
</dbReference>
<accession>A0A8J8Q276</accession>